<name>A0A5B7GS78_PORTR</name>
<evidence type="ECO:0000313" key="1">
    <source>
        <dbReference type="EMBL" id="MPC60195.1"/>
    </source>
</evidence>
<dbReference type="AlphaFoldDB" id="A0A5B7GS78"/>
<gene>
    <name evidence="1" type="ORF">E2C01_054234</name>
</gene>
<evidence type="ECO:0000313" key="2">
    <source>
        <dbReference type="Proteomes" id="UP000324222"/>
    </source>
</evidence>
<reference evidence="1 2" key="1">
    <citation type="submission" date="2019-05" db="EMBL/GenBank/DDBJ databases">
        <title>Another draft genome of Portunus trituberculatus and its Hox gene families provides insights of decapod evolution.</title>
        <authorList>
            <person name="Jeong J.-H."/>
            <person name="Song I."/>
            <person name="Kim S."/>
            <person name="Choi T."/>
            <person name="Kim D."/>
            <person name="Ryu S."/>
            <person name="Kim W."/>
        </authorList>
    </citation>
    <scope>NUCLEOTIDE SEQUENCE [LARGE SCALE GENOMIC DNA]</scope>
    <source>
        <tissue evidence="1">Muscle</tissue>
    </source>
</reference>
<proteinExistence type="predicted"/>
<protein>
    <submittedName>
        <fullName evidence="1">Uncharacterized protein</fullName>
    </submittedName>
</protein>
<keyword evidence="2" id="KW-1185">Reference proteome</keyword>
<comment type="caution">
    <text evidence="1">The sequence shown here is derived from an EMBL/GenBank/DDBJ whole genome shotgun (WGS) entry which is preliminary data.</text>
</comment>
<dbReference type="EMBL" id="VSRR010017279">
    <property type="protein sequence ID" value="MPC60195.1"/>
    <property type="molecule type" value="Genomic_DNA"/>
</dbReference>
<sequence length="83" mass="8927">MAGNHIGAIHEVVDSPSLLCLPSILRNQQCVIHGGINNTCLLINQNSRRTVARFASAGLEPSFRSSRHLCHLSASAAPLWLAL</sequence>
<dbReference type="Proteomes" id="UP000324222">
    <property type="component" value="Unassembled WGS sequence"/>
</dbReference>
<organism evidence="1 2">
    <name type="scientific">Portunus trituberculatus</name>
    <name type="common">Swimming crab</name>
    <name type="synonym">Neptunus trituberculatus</name>
    <dbReference type="NCBI Taxonomy" id="210409"/>
    <lineage>
        <taxon>Eukaryota</taxon>
        <taxon>Metazoa</taxon>
        <taxon>Ecdysozoa</taxon>
        <taxon>Arthropoda</taxon>
        <taxon>Crustacea</taxon>
        <taxon>Multicrustacea</taxon>
        <taxon>Malacostraca</taxon>
        <taxon>Eumalacostraca</taxon>
        <taxon>Eucarida</taxon>
        <taxon>Decapoda</taxon>
        <taxon>Pleocyemata</taxon>
        <taxon>Brachyura</taxon>
        <taxon>Eubrachyura</taxon>
        <taxon>Portunoidea</taxon>
        <taxon>Portunidae</taxon>
        <taxon>Portuninae</taxon>
        <taxon>Portunus</taxon>
    </lineage>
</organism>
<accession>A0A5B7GS78</accession>